<sequence>MFGGVDKSSYQDGGGKCVAPEARVLRFHRKFEDGTALQVRGMSAKTLRNALVPAWERIVSQSGGSVASRAEEDDGDQIIGGQIGKCGLSLFYDGIVKLSTRSEPVQAGMDLINQASVLDPGSYVFRACSKLDTCYTQLWSELLVGNQCSVNPYRPSQIARAVLDVAGNREVLQESVLESLTHYRKPSTSGKKHMVVLLGLGVVKELLSAELVNSVDAIMMADDNSSTLQGIVPVIMKLTNSTTLKKPLFLETLHGAINTMSGLKEQYDIHIISAFTLGGRFPLKTQRLILSQCEQVCDSFTLVDLCQDPVVKSTDMFEPTRFCRVVDAMETVLRTTSKGHQSMSEIVAWILHKLGVIQGNLIEYTPEKWAGLCKEVGFGEPTVKTLSRKGSPYTLFVLQTQVVQKDDECEQV</sequence>
<accession>A0A7S2RVZ1</accession>
<gene>
    <name evidence="1" type="ORF">QSP1433_LOCUS7601</name>
</gene>
<organism evidence="1">
    <name type="scientific">Mucochytrium quahogii</name>
    <dbReference type="NCBI Taxonomy" id="96639"/>
    <lineage>
        <taxon>Eukaryota</taxon>
        <taxon>Sar</taxon>
        <taxon>Stramenopiles</taxon>
        <taxon>Bigyra</taxon>
        <taxon>Labyrinthulomycetes</taxon>
        <taxon>Thraustochytrida</taxon>
        <taxon>Thraustochytriidae</taxon>
        <taxon>Mucochytrium</taxon>
    </lineage>
</organism>
<dbReference type="EMBL" id="HBHK01012064">
    <property type="protein sequence ID" value="CAD9682196.1"/>
    <property type="molecule type" value="Transcribed_RNA"/>
</dbReference>
<reference evidence="1" key="1">
    <citation type="submission" date="2021-01" db="EMBL/GenBank/DDBJ databases">
        <authorList>
            <person name="Corre E."/>
            <person name="Pelletier E."/>
            <person name="Niang G."/>
            <person name="Scheremetjew M."/>
            <person name="Finn R."/>
            <person name="Kale V."/>
            <person name="Holt S."/>
            <person name="Cochrane G."/>
            <person name="Meng A."/>
            <person name="Brown T."/>
            <person name="Cohen L."/>
        </authorList>
    </citation>
    <scope>NUCLEOTIDE SEQUENCE</scope>
    <source>
        <strain evidence="1">NY070348D</strain>
    </source>
</reference>
<proteinExistence type="predicted"/>
<evidence type="ECO:0000313" key="1">
    <source>
        <dbReference type="EMBL" id="CAD9682196.1"/>
    </source>
</evidence>
<name>A0A7S2RVZ1_9STRA</name>
<dbReference type="AlphaFoldDB" id="A0A7S2RVZ1"/>
<protein>
    <submittedName>
        <fullName evidence="1">Uncharacterized protein</fullName>
    </submittedName>
</protein>